<evidence type="ECO:0000313" key="2">
    <source>
        <dbReference type="Proteomes" id="UP001149079"/>
    </source>
</evidence>
<dbReference type="OrthoDB" id="4227073at2759"/>
<gene>
    <name evidence="1" type="ORF">N7515_005933</name>
</gene>
<name>A0A9W9GVD4_9EURO</name>
<comment type="caution">
    <text evidence="1">The sequence shown here is derived from an EMBL/GenBank/DDBJ whole genome shotgun (WGS) entry which is preliminary data.</text>
</comment>
<dbReference type="GeneID" id="81405847"/>
<reference evidence="1" key="2">
    <citation type="journal article" date="2023" name="IMA Fungus">
        <title>Comparative genomic study of the Penicillium genus elucidates a diverse pangenome and 15 lateral gene transfer events.</title>
        <authorList>
            <person name="Petersen C."/>
            <person name="Sorensen T."/>
            <person name="Nielsen M.R."/>
            <person name="Sondergaard T.E."/>
            <person name="Sorensen J.L."/>
            <person name="Fitzpatrick D.A."/>
            <person name="Frisvad J.C."/>
            <person name="Nielsen K.L."/>
        </authorList>
    </citation>
    <scope>NUCLEOTIDE SEQUENCE</scope>
    <source>
        <strain evidence="1">IBT 22155</strain>
    </source>
</reference>
<dbReference type="RefSeq" id="XP_056520273.1">
    <property type="nucleotide sequence ID" value="XM_056666677.1"/>
</dbReference>
<evidence type="ECO:0000313" key="1">
    <source>
        <dbReference type="EMBL" id="KAJ5129894.1"/>
    </source>
</evidence>
<dbReference type="EMBL" id="JAPQKL010000005">
    <property type="protein sequence ID" value="KAJ5129894.1"/>
    <property type="molecule type" value="Genomic_DNA"/>
</dbReference>
<dbReference type="AlphaFoldDB" id="A0A9W9GVD4"/>
<dbReference type="Proteomes" id="UP001149079">
    <property type="component" value="Unassembled WGS sequence"/>
</dbReference>
<sequence length="208" mass="23495">MPQQRHHRRHHTWPHCGSELCMRQPHNLDIHVSKPDAGPARYIAPSFQTAASVRQNELLCDDMGMPELTRQPKRVSRLWFRSNKARTGTDQIALSGSTGQTRIAYWGVLRRLTRRPPMIKSRSLVGVPSVTGSGRNYVATGSGWVMLQGIKQDFVGGSGGDRLAGEVVDAARIPSVLSERRHRRRHSEQPRAWREPSAALWTVKEHEE</sequence>
<accession>A0A9W9GVD4</accession>
<reference evidence="1" key="1">
    <citation type="submission" date="2022-11" db="EMBL/GenBank/DDBJ databases">
        <authorList>
            <person name="Petersen C."/>
        </authorList>
    </citation>
    <scope>NUCLEOTIDE SEQUENCE</scope>
    <source>
        <strain evidence="1">IBT 22155</strain>
    </source>
</reference>
<keyword evidence="2" id="KW-1185">Reference proteome</keyword>
<protein>
    <submittedName>
        <fullName evidence="1">Uncharacterized protein</fullName>
    </submittedName>
</protein>
<organism evidence="1 2">
    <name type="scientific">Penicillium bovifimosum</name>
    <dbReference type="NCBI Taxonomy" id="126998"/>
    <lineage>
        <taxon>Eukaryota</taxon>
        <taxon>Fungi</taxon>
        <taxon>Dikarya</taxon>
        <taxon>Ascomycota</taxon>
        <taxon>Pezizomycotina</taxon>
        <taxon>Eurotiomycetes</taxon>
        <taxon>Eurotiomycetidae</taxon>
        <taxon>Eurotiales</taxon>
        <taxon>Aspergillaceae</taxon>
        <taxon>Penicillium</taxon>
    </lineage>
</organism>
<proteinExistence type="predicted"/>